<keyword evidence="2" id="KW-1185">Reference proteome</keyword>
<dbReference type="InterPro" id="IPR029063">
    <property type="entry name" value="SAM-dependent_MTases_sf"/>
</dbReference>
<reference evidence="1 2" key="1">
    <citation type="submission" date="2024-12" db="EMBL/GenBank/DDBJ databases">
        <title>The unique morphological basis and parallel evolutionary history of personate flowers in Penstemon.</title>
        <authorList>
            <person name="Depatie T.H."/>
            <person name="Wessinger C.A."/>
        </authorList>
    </citation>
    <scope>NUCLEOTIDE SEQUENCE [LARGE SCALE GENOMIC DNA]</scope>
    <source>
        <strain evidence="1">WTNN_2</strain>
        <tissue evidence="1">Leaf</tissue>
    </source>
</reference>
<dbReference type="Pfam" id="PF02353">
    <property type="entry name" value="CMAS"/>
    <property type="match status" value="1"/>
</dbReference>
<organism evidence="1 2">
    <name type="scientific">Penstemon smallii</name>
    <dbReference type="NCBI Taxonomy" id="265156"/>
    <lineage>
        <taxon>Eukaryota</taxon>
        <taxon>Viridiplantae</taxon>
        <taxon>Streptophyta</taxon>
        <taxon>Embryophyta</taxon>
        <taxon>Tracheophyta</taxon>
        <taxon>Spermatophyta</taxon>
        <taxon>Magnoliopsida</taxon>
        <taxon>eudicotyledons</taxon>
        <taxon>Gunneridae</taxon>
        <taxon>Pentapetalae</taxon>
        <taxon>asterids</taxon>
        <taxon>lamiids</taxon>
        <taxon>Lamiales</taxon>
        <taxon>Plantaginaceae</taxon>
        <taxon>Cheloneae</taxon>
        <taxon>Penstemon</taxon>
    </lineage>
</organism>
<dbReference type="InterPro" id="IPR050723">
    <property type="entry name" value="CFA/CMAS"/>
</dbReference>
<gene>
    <name evidence="1" type="ORF">ACJIZ3_017080</name>
</gene>
<dbReference type="Proteomes" id="UP001634393">
    <property type="component" value="Unassembled WGS sequence"/>
</dbReference>
<evidence type="ECO:0008006" key="3">
    <source>
        <dbReference type="Google" id="ProtNLM"/>
    </source>
</evidence>
<name>A0ABD3SUX4_9LAMI</name>
<dbReference type="AlphaFoldDB" id="A0ABD3SUX4"/>
<sequence length="79" mass="8752">MAVVNYDQIAKESDLGFADAYINGDFTFVDKKDGLSEGEDLKIAQLRKLQKLIDKAKVNKEHHVLEIGSGWGSLAIELC</sequence>
<dbReference type="SUPFAM" id="SSF53335">
    <property type="entry name" value="S-adenosyl-L-methionine-dependent methyltransferases"/>
    <property type="match status" value="1"/>
</dbReference>
<comment type="caution">
    <text evidence="1">The sequence shown here is derived from an EMBL/GenBank/DDBJ whole genome shotgun (WGS) entry which is preliminary data.</text>
</comment>
<proteinExistence type="predicted"/>
<dbReference type="EMBL" id="JBJXBP010000005">
    <property type="protein sequence ID" value="KAL3828278.1"/>
    <property type="molecule type" value="Genomic_DNA"/>
</dbReference>
<dbReference type="PANTHER" id="PTHR43667">
    <property type="entry name" value="CYCLOPROPANE-FATTY-ACYL-PHOSPHOLIPID SYNTHASE"/>
    <property type="match status" value="1"/>
</dbReference>
<protein>
    <recommendedName>
        <fullName evidence="3">Cyclopropane-fatty-acyl-phospholipid synthase</fullName>
    </recommendedName>
</protein>
<evidence type="ECO:0000313" key="1">
    <source>
        <dbReference type="EMBL" id="KAL3828278.1"/>
    </source>
</evidence>
<dbReference type="PANTHER" id="PTHR43667:SF2">
    <property type="entry name" value="FATTY ACID C-METHYL TRANSFERASE"/>
    <property type="match status" value="1"/>
</dbReference>
<accession>A0ABD3SUX4</accession>
<evidence type="ECO:0000313" key="2">
    <source>
        <dbReference type="Proteomes" id="UP001634393"/>
    </source>
</evidence>
<dbReference type="Gene3D" id="3.40.50.150">
    <property type="entry name" value="Vaccinia Virus protein VP39"/>
    <property type="match status" value="1"/>
</dbReference>